<name>A0A8H6DS03_COCSA</name>
<protein>
    <recommendedName>
        <fullName evidence="6">Ankyrin repeat protein</fullName>
    </recommendedName>
</protein>
<evidence type="ECO:0000313" key="5">
    <source>
        <dbReference type="Proteomes" id="UP000624244"/>
    </source>
</evidence>
<dbReference type="PROSITE" id="PS50297">
    <property type="entry name" value="ANK_REP_REGION"/>
    <property type="match status" value="4"/>
</dbReference>
<organism evidence="4 5">
    <name type="scientific">Cochliobolus sativus</name>
    <name type="common">Common root rot and spot blotch fungus</name>
    <name type="synonym">Bipolaris sorokiniana</name>
    <dbReference type="NCBI Taxonomy" id="45130"/>
    <lineage>
        <taxon>Eukaryota</taxon>
        <taxon>Fungi</taxon>
        <taxon>Dikarya</taxon>
        <taxon>Ascomycota</taxon>
        <taxon>Pezizomycotina</taxon>
        <taxon>Dothideomycetes</taxon>
        <taxon>Pleosporomycetidae</taxon>
        <taxon>Pleosporales</taxon>
        <taxon>Pleosporineae</taxon>
        <taxon>Pleosporaceae</taxon>
        <taxon>Bipolaris</taxon>
    </lineage>
</organism>
<proteinExistence type="predicted"/>
<dbReference type="Pfam" id="PF00023">
    <property type="entry name" value="Ank"/>
    <property type="match status" value="1"/>
</dbReference>
<evidence type="ECO:0000256" key="1">
    <source>
        <dbReference type="ARBA" id="ARBA00022737"/>
    </source>
</evidence>
<dbReference type="PANTHER" id="PTHR24126:SF14">
    <property type="entry name" value="ANK_REP_REGION DOMAIN-CONTAINING PROTEIN"/>
    <property type="match status" value="1"/>
</dbReference>
<sequence>MVETFPEDTIGSYNPHAVEPWPLHDLDLPFFKAAYKGDNAQVMSHIASSVDVNARSKCNCTPLQLAIHGDHGDTVRILLSAGADAALLEDIEPNSIHPVDAINGAAWLGAHHALKALMDFGIKTPCSALHLAASLNRVDCMRAIAEKLGQHDFSDAPKLEGWITALDRAALCWHDEAVKLALVHVTRIVADLDSENRSCLSSALVSAAREDDCIDRCRWDISRPGRRLRIMQSLITAGADVNWEEPEGWLSQHRPVPGLNVFWTLLEDGLSSPRDEILLLLSNGLQLEKARADNGRTPLFGLVYEQQHDISLAEAFLTAGAKATAKDANLDTSLHFAGNRCFAELLFKFGAQVSAEDRDGFTPLHMACRYRRPDVAEFLLSKGATVDATTSEKQWTPLLLATDPRKNDTCIEDREQHEKLIELLFAHGANVQATTSDGRTVLHNAARAGNLDLVKYVVDHGVDVCAVTSNGKTALHLVGNLSRPHDPQIAQRLAIIHFLLEHGADINAQDQAGSTPLHDSWSCAHYYVHSSFQYDCRFSPDLFNLLLNKGADKLARDEQMRTPTELIDREKWMLDEDGFERRKRKRELNAVNLGTRVNYSYTWNTVDVFVQKHAWRLDTENEASTPRYHVLDNQQITIL</sequence>
<comment type="caution">
    <text evidence="4">The sequence shown here is derived from an EMBL/GenBank/DDBJ whole genome shotgun (WGS) entry which is preliminary data.</text>
</comment>
<dbReference type="SMART" id="SM00248">
    <property type="entry name" value="ANK"/>
    <property type="match status" value="10"/>
</dbReference>
<dbReference type="InterPro" id="IPR036770">
    <property type="entry name" value="Ankyrin_rpt-contain_sf"/>
</dbReference>
<dbReference type="SUPFAM" id="SSF48403">
    <property type="entry name" value="Ankyrin repeat"/>
    <property type="match status" value="2"/>
</dbReference>
<feature type="repeat" description="ANK" evidence="3">
    <location>
        <begin position="470"/>
        <end position="511"/>
    </location>
</feature>
<evidence type="ECO:0008006" key="6">
    <source>
        <dbReference type="Google" id="ProtNLM"/>
    </source>
</evidence>
<dbReference type="PANTHER" id="PTHR24126">
    <property type="entry name" value="ANKYRIN REPEAT, PH AND SEC7 DOMAIN CONTAINING PROTEIN SECG-RELATED"/>
    <property type="match status" value="1"/>
</dbReference>
<dbReference type="Proteomes" id="UP000624244">
    <property type="component" value="Unassembled WGS sequence"/>
</dbReference>
<keyword evidence="1" id="KW-0677">Repeat</keyword>
<dbReference type="Pfam" id="PF12796">
    <property type="entry name" value="Ank_2"/>
    <property type="match status" value="2"/>
</dbReference>
<feature type="repeat" description="ANK" evidence="3">
    <location>
        <begin position="359"/>
        <end position="391"/>
    </location>
</feature>
<dbReference type="PRINTS" id="PR01415">
    <property type="entry name" value="ANKYRIN"/>
</dbReference>
<dbReference type="AlphaFoldDB" id="A0A8H6DS03"/>
<keyword evidence="2 3" id="KW-0040">ANK repeat</keyword>
<dbReference type="PROSITE" id="PS50088">
    <property type="entry name" value="ANK_REPEAT"/>
    <property type="match status" value="4"/>
</dbReference>
<reference evidence="4" key="1">
    <citation type="submission" date="2019-11" db="EMBL/GenBank/DDBJ databases">
        <title>Bipolaris sorokiniana Genome sequencing.</title>
        <authorList>
            <person name="Wang H."/>
        </authorList>
    </citation>
    <scope>NUCLEOTIDE SEQUENCE</scope>
</reference>
<evidence type="ECO:0000313" key="4">
    <source>
        <dbReference type="EMBL" id="KAF5845882.1"/>
    </source>
</evidence>
<dbReference type="EMBL" id="WNKQ01000017">
    <property type="protein sequence ID" value="KAF5845882.1"/>
    <property type="molecule type" value="Genomic_DNA"/>
</dbReference>
<gene>
    <name evidence="4" type="ORF">GGP41_008387</name>
</gene>
<accession>A0A8H6DS03</accession>
<dbReference type="Gene3D" id="1.25.40.20">
    <property type="entry name" value="Ankyrin repeat-containing domain"/>
    <property type="match status" value="3"/>
</dbReference>
<evidence type="ECO:0000256" key="2">
    <source>
        <dbReference type="ARBA" id="ARBA00023043"/>
    </source>
</evidence>
<dbReference type="InterPro" id="IPR002110">
    <property type="entry name" value="Ankyrin_rpt"/>
</dbReference>
<feature type="repeat" description="ANK" evidence="3">
    <location>
        <begin position="437"/>
        <end position="469"/>
    </location>
</feature>
<feature type="repeat" description="ANK" evidence="3">
    <location>
        <begin position="58"/>
        <end position="90"/>
    </location>
</feature>
<evidence type="ECO:0000256" key="3">
    <source>
        <dbReference type="PROSITE-ProRule" id="PRU00023"/>
    </source>
</evidence>